<accession>A0A099UHN7</accession>
<dbReference type="EMBL" id="LN907858">
    <property type="protein sequence ID" value="CUU39810.1"/>
    <property type="molecule type" value="Genomic_DNA"/>
</dbReference>
<dbReference type="KEGG" id="hty:BN2458_PEG0925"/>
<evidence type="ECO:0000256" key="1">
    <source>
        <dbReference type="SAM" id="Phobius"/>
    </source>
</evidence>
<sequence>MKGKILGAGAISGADGNRYDFDIADIENLNGKTQEQLVGAEVDFEVVEDSKSAKSIFVTSTNLSVNLDVNDIKERFSANDAQGVRFKFLMAIVLYAVGALFAFIPFLGFIVTPICSIAAIVIFVLATLRLNSLAESRTLFKNFLYSIVIGIVASVVAGALGGASLIRGSADDMGVLFFVAVAILVVGFIASFVFYAFYMREMAFVMQQKFILYSFWCNLVGVVLAVLFIGYILIFVAFVLFVIGVYQFREVRKRTENDVIPWF</sequence>
<dbReference type="Proteomes" id="UP000064525">
    <property type="component" value="Chromosome I"/>
</dbReference>
<proteinExistence type="predicted"/>
<dbReference type="EMBL" id="JRPF02000017">
    <property type="protein sequence ID" value="TLD77792.1"/>
    <property type="molecule type" value="Genomic_DNA"/>
</dbReference>
<dbReference type="STRING" id="76936.BN2458_PEG0925"/>
<evidence type="ECO:0000313" key="4">
    <source>
        <dbReference type="Proteomes" id="UP000029925"/>
    </source>
</evidence>
<keyword evidence="3" id="KW-0808">Transferase</keyword>
<organism evidence="2 5">
    <name type="scientific">Helicobacter typhlonius</name>
    <dbReference type="NCBI Taxonomy" id="76936"/>
    <lineage>
        <taxon>Bacteria</taxon>
        <taxon>Pseudomonadati</taxon>
        <taxon>Campylobacterota</taxon>
        <taxon>Epsilonproteobacteria</taxon>
        <taxon>Campylobacterales</taxon>
        <taxon>Helicobacteraceae</taxon>
        <taxon>Helicobacter</taxon>
    </lineage>
</organism>
<dbReference type="GeneID" id="78151162"/>
<keyword evidence="1" id="KW-0472">Membrane</keyword>
<name>A0A099UHN7_9HELI</name>
<feature type="transmembrane region" description="Helical" evidence="1">
    <location>
        <begin position="175"/>
        <end position="198"/>
    </location>
</feature>
<gene>
    <name evidence="2" type="ORF">BN2458_PEG0925</name>
    <name evidence="3" type="ORF">LS75_009380</name>
</gene>
<dbReference type="PATRIC" id="fig|76936.10.peg.903"/>
<feature type="transmembrane region" description="Helical" evidence="1">
    <location>
        <begin position="143"/>
        <end position="163"/>
    </location>
</feature>
<evidence type="ECO:0000313" key="2">
    <source>
        <dbReference type="EMBL" id="CUU39810.1"/>
    </source>
</evidence>
<dbReference type="RefSeq" id="WP_034342985.1">
    <property type="nucleotide sequence ID" value="NZ_CAOMJD010000019.1"/>
</dbReference>
<dbReference type="OrthoDB" id="5327534at2"/>
<keyword evidence="1" id="KW-1133">Transmembrane helix</keyword>
<reference evidence="5" key="3">
    <citation type="submission" date="2015-11" db="EMBL/GenBank/DDBJ databases">
        <authorList>
            <person name="Anvar S.Y."/>
        </authorList>
    </citation>
    <scope>NUCLEOTIDE SEQUENCE [LARGE SCALE GENOMIC DNA]</scope>
</reference>
<dbReference type="AlphaFoldDB" id="A0A099UHN7"/>
<reference evidence="2" key="2">
    <citation type="submission" date="2015-11" db="EMBL/GenBank/DDBJ databases">
        <authorList>
            <person name="Zhang Y."/>
            <person name="Guo Z."/>
        </authorList>
    </citation>
    <scope>NUCLEOTIDE SEQUENCE</scope>
    <source>
        <strain evidence="2">1</strain>
    </source>
</reference>
<dbReference type="Proteomes" id="UP000029925">
    <property type="component" value="Unassembled WGS sequence"/>
</dbReference>
<feature type="transmembrane region" description="Helical" evidence="1">
    <location>
        <begin position="84"/>
        <end position="104"/>
    </location>
</feature>
<keyword evidence="1" id="KW-0812">Transmembrane</keyword>
<keyword evidence="3" id="KW-0418">Kinase</keyword>
<reference evidence="3 4" key="1">
    <citation type="journal article" date="2014" name="Genome Announc.">
        <title>Draft genome sequences of eight enterohepatic helicobacter species isolated from both laboratory and wild rodents.</title>
        <authorList>
            <person name="Sheh A."/>
            <person name="Shen Z."/>
            <person name="Fox J.G."/>
        </authorList>
    </citation>
    <scope>NUCLEOTIDE SEQUENCE [LARGE SCALE GENOMIC DNA]</scope>
    <source>
        <strain evidence="3 4">MIT 98-6810</strain>
    </source>
</reference>
<feature type="transmembrane region" description="Helical" evidence="1">
    <location>
        <begin position="110"/>
        <end position="131"/>
    </location>
</feature>
<dbReference type="GO" id="GO:0016301">
    <property type="term" value="F:kinase activity"/>
    <property type="evidence" value="ECO:0007669"/>
    <property type="project" value="UniProtKB-KW"/>
</dbReference>
<evidence type="ECO:0000313" key="3">
    <source>
        <dbReference type="EMBL" id="TLD77792.1"/>
    </source>
</evidence>
<protein>
    <submittedName>
        <fullName evidence="3">2-amino-4-hydroxy-6-hydroxymethyldihydropteridine pyrophosphokinase</fullName>
    </submittedName>
</protein>
<feature type="transmembrane region" description="Helical" evidence="1">
    <location>
        <begin position="210"/>
        <end position="243"/>
    </location>
</feature>
<keyword evidence="4" id="KW-1185">Reference proteome</keyword>
<evidence type="ECO:0000313" key="5">
    <source>
        <dbReference type="Proteomes" id="UP000064525"/>
    </source>
</evidence>